<feature type="region of interest" description="Disordered" evidence="5">
    <location>
        <begin position="508"/>
        <end position="557"/>
    </location>
</feature>
<reference evidence="6 7" key="1">
    <citation type="journal article" date="2020" name="Nature">
        <title>Six reference-quality genomes reveal evolution of bat adaptations.</title>
        <authorList>
            <person name="Jebb D."/>
            <person name="Huang Z."/>
            <person name="Pippel M."/>
            <person name="Hughes G.M."/>
            <person name="Lavrichenko K."/>
            <person name="Devanna P."/>
            <person name="Winkler S."/>
            <person name="Jermiin L.S."/>
            <person name="Skirmuntt E.C."/>
            <person name="Katzourakis A."/>
            <person name="Burkitt-Gray L."/>
            <person name="Ray D.A."/>
            <person name="Sullivan K.A.M."/>
            <person name="Roscito J.G."/>
            <person name="Kirilenko B.M."/>
            <person name="Davalos L.M."/>
            <person name="Corthals A.P."/>
            <person name="Power M.L."/>
            <person name="Jones G."/>
            <person name="Ransome R.D."/>
            <person name="Dechmann D.K.N."/>
            <person name="Locatelli A.G."/>
            <person name="Puechmaille S.J."/>
            <person name="Fedrigo O."/>
            <person name="Jarvis E.D."/>
            <person name="Hiller M."/>
            <person name="Vernes S.C."/>
            <person name="Myers E.W."/>
            <person name="Teeling E.C."/>
        </authorList>
    </citation>
    <scope>NUCLEOTIDE SEQUENCE [LARGE SCALE GENOMIC DNA]</scope>
    <source>
        <strain evidence="6">MRouAeg1</strain>
        <tissue evidence="6">Muscle</tissue>
    </source>
</reference>
<dbReference type="GO" id="GO:0005525">
    <property type="term" value="F:GTP binding"/>
    <property type="evidence" value="ECO:0007669"/>
    <property type="project" value="UniProtKB-KW"/>
</dbReference>
<feature type="region of interest" description="Disordered" evidence="5">
    <location>
        <begin position="417"/>
        <end position="483"/>
    </location>
</feature>
<keyword evidence="2" id="KW-0342">GTP-binding</keyword>
<feature type="region of interest" description="Disordered" evidence="5">
    <location>
        <begin position="113"/>
        <end position="132"/>
    </location>
</feature>
<dbReference type="EMBL" id="JACASE010000001">
    <property type="protein sequence ID" value="KAF6507566.1"/>
    <property type="molecule type" value="Genomic_DNA"/>
</dbReference>
<dbReference type="PRINTS" id="PR00449">
    <property type="entry name" value="RASTRNSFRMNG"/>
</dbReference>
<dbReference type="SMART" id="SM00173">
    <property type="entry name" value="RAS"/>
    <property type="match status" value="1"/>
</dbReference>
<dbReference type="InterPro" id="IPR011992">
    <property type="entry name" value="EF-hand-dom_pair"/>
</dbReference>
<dbReference type="Pfam" id="PF00071">
    <property type="entry name" value="Ras"/>
    <property type="match status" value="1"/>
</dbReference>
<dbReference type="PROSITE" id="PS51420">
    <property type="entry name" value="RHO"/>
    <property type="match status" value="1"/>
</dbReference>
<protein>
    <submittedName>
        <fullName evidence="6">RAB44, member RAS oncogene family</fullName>
    </submittedName>
</protein>
<dbReference type="Proteomes" id="UP000593571">
    <property type="component" value="Unassembled WGS sequence"/>
</dbReference>
<evidence type="ECO:0000313" key="6">
    <source>
        <dbReference type="EMBL" id="KAF6507566.1"/>
    </source>
</evidence>
<dbReference type="FunFam" id="3.40.50.300:FF:001129">
    <property type="entry name" value="ras-related protein Rab-44 isoform X2"/>
    <property type="match status" value="1"/>
</dbReference>
<evidence type="ECO:0000256" key="4">
    <source>
        <dbReference type="SAM" id="Coils"/>
    </source>
</evidence>
<feature type="compositionally biased region" description="Basic residues" evidence="5">
    <location>
        <begin position="7"/>
        <end position="21"/>
    </location>
</feature>
<feature type="region of interest" description="Disordered" evidence="5">
    <location>
        <begin position="1"/>
        <end position="42"/>
    </location>
</feature>
<keyword evidence="7" id="KW-1185">Reference proteome</keyword>
<dbReference type="SUPFAM" id="SSF47473">
    <property type="entry name" value="EF-hand"/>
    <property type="match status" value="1"/>
</dbReference>
<dbReference type="SMART" id="SM00175">
    <property type="entry name" value="RAB"/>
    <property type="match status" value="1"/>
</dbReference>
<feature type="coiled-coil region" evidence="4">
    <location>
        <begin position="184"/>
        <end position="315"/>
    </location>
</feature>
<keyword evidence="3" id="KW-0449">Lipoprotein</keyword>
<evidence type="ECO:0000256" key="5">
    <source>
        <dbReference type="SAM" id="MobiDB-lite"/>
    </source>
</evidence>
<dbReference type="PROSITE" id="PS51421">
    <property type="entry name" value="RAS"/>
    <property type="match status" value="1"/>
</dbReference>
<dbReference type="InterPro" id="IPR050227">
    <property type="entry name" value="Rab"/>
</dbReference>
<feature type="region of interest" description="Disordered" evidence="5">
    <location>
        <begin position="359"/>
        <end position="378"/>
    </location>
</feature>
<comment type="caution">
    <text evidence="6">The sequence shown here is derived from an EMBL/GenBank/DDBJ whole genome shotgun (WGS) entry which is preliminary data.</text>
</comment>
<gene>
    <name evidence="6" type="ORF">HJG63_016306</name>
</gene>
<evidence type="ECO:0000313" key="7">
    <source>
        <dbReference type="Proteomes" id="UP000593571"/>
    </source>
</evidence>
<keyword evidence="1" id="KW-0547">Nucleotide-binding</keyword>
<accession>A0A7J8KFA0</accession>
<dbReference type="InterPro" id="IPR001806">
    <property type="entry name" value="Small_GTPase"/>
</dbReference>
<dbReference type="SMART" id="SM00174">
    <property type="entry name" value="RHO"/>
    <property type="match status" value="1"/>
</dbReference>
<feature type="region of interest" description="Disordered" evidence="5">
    <location>
        <begin position="598"/>
        <end position="779"/>
    </location>
</feature>
<dbReference type="PROSITE" id="PS51419">
    <property type="entry name" value="RAB"/>
    <property type="match status" value="1"/>
</dbReference>
<feature type="compositionally biased region" description="Basic and acidic residues" evidence="5">
    <location>
        <begin position="604"/>
        <end position="613"/>
    </location>
</feature>
<feature type="compositionally biased region" description="Basic and acidic residues" evidence="5">
    <location>
        <begin position="631"/>
        <end position="643"/>
    </location>
</feature>
<dbReference type="Gene3D" id="1.10.238.10">
    <property type="entry name" value="EF-hand"/>
    <property type="match status" value="1"/>
</dbReference>
<dbReference type="NCBIfam" id="TIGR00231">
    <property type="entry name" value="small_GTP"/>
    <property type="match status" value="1"/>
</dbReference>
<feature type="compositionally biased region" description="Polar residues" evidence="5">
    <location>
        <begin position="510"/>
        <end position="525"/>
    </location>
</feature>
<dbReference type="PANTHER" id="PTHR47977">
    <property type="entry name" value="RAS-RELATED PROTEIN RAB"/>
    <property type="match status" value="1"/>
</dbReference>
<proteinExistence type="predicted"/>
<dbReference type="InterPro" id="IPR005225">
    <property type="entry name" value="Small_GTP-bd"/>
</dbReference>
<evidence type="ECO:0000256" key="1">
    <source>
        <dbReference type="ARBA" id="ARBA00022741"/>
    </source>
</evidence>
<dbReference type="SUPFAM" id="SSF52540">
    <property type="entry name" value="P-loop containing nucleoside triphosphate hydrolases"/>
    <property type="match status" value="1"/>
</dbReference>
<dbReference type="Gene3D" id="3.40.50.300">
    <property type="entry name" value="P-loop containing nucleotide triphosphate hydrolases"/>
    <property type="match status" value="1"/>
</dbReference>
<name>A0A7J8KFA0_ROUAE</name>
<dbReference type="InterPro" id="IPR027417">
    <property type="entry name" value="P-loop_NTPase"/>
</dbReference>
<feature type="region of interest" description="Disordered" evidence="5">
    <location>
        <begin position="572"/>
        <end position="591"/>
    </location>
</feature>
<dbReference type="GO" id="GO:0003924">
    <property type="term" value="F:GTPase activity"/>
    <property type="evidence" value="ECO:0007669"/>
    <property type="project" value="InterPro"/>
</dbReference>
<sequence length="974" mass="106998">MEIGQRVTRKGRKLGSSRRRQTREPADGQDAPVAPEPESWSSQAAAELQGFFQDCGAKERGFVTREDLAAATFSFLGSEKEPEMIFDWVDVERKGRLSLEEFSSGLKNIFGSSSGTHRLRKRRPLSSKQESAATRFPVLEEANTEEKEAFFAFMEQLGPGHLLPEQAEIWQLWGQLRQEEPQLADNLEGFLAKMTSRLQEARADKEVLELTLRKRDSDHHREVQQLYEEMEQQIHREKQQLQAQSDSRDLALSAQMQEALEAKEHEVKQLTEGQRELEAQLHQLSSTNQEANSENQQLREAERDLAGRLDEVREQLQVTKGHLNVAKGRVSWQMEEEPSVPRADEKKAPDLQAISSEEAPLPGLFGDNDDWDQLLSNFNNPPHGALQLSWSPPLSPSGPQTPRVVRQISISESHNLLFDQKPSSDPDGAPKSPLSVLSKAKEEKSVDPDGQDISPEQPVHPHSLEPKEESGPGSEARFHWDLHGAPAGESGSLVAAALKLLIPLEDGPASQVTSPPAQAAAGSSKQFDDSDDKNSWPGPLPAKPPRQREALHQVPYTAVSELGLESLRARAPTPGLAEPSQGLEPGVLAPTEELEWGKLGLDVQEGRSREQRRTHGQALGPDGLSSLSHQSLEEELRAEERKQVGQGGQGLHSEQSVEAQGLKTGHSELPQQDFLLASLPYDTPQALAEAEAPAPGKPSPPRDSLSRGAQPGGGGPQKPTQTMTELEAQPMPPPTTHTGEQGPLQSGEPRAENRPEDPGTDSRLAGVTPSLGDSIVSKPPADPDHIFHVIFLGDSNVGKTSFLHLLHQNTFATGLTATVGVDFRIKNLLVDNKYYALQLWDTAGQERYHSMTRQLLRKADGVVLMYDVTSQESFARVRYWLECLQDSGSDGVVILLLGNKVDCDEERQVSTEAGEQLAQELGVAFGECSAALGHNILEPMVNLARSLKMQEDRVKDSLVEVAAERSQKKAGCCF</sequence>
<feature type="compositionally biased region" description="Low complexity" evidence="5">
    <location>
        <begin position="684"/>
        <end position="694"/>
    </location>
</feature>
<dbReference type="AlphaFoldDB" id="A0A7J8KFA0"/>
<dbReference type="SMART" id="SM00176">
    <property type="entry name" value="RAN"/>
    <property type="match status" value="1"/>
</dbReference>
<organism evidence="6 7">
    <name type="scientific">Rousettus aegyptiacus</name>
    <name type="common">Egyptian fruit bat</name>
    <name type="synonym">Pteropus aegyptiacus</name>
    <dbReference type="NCBI Taxonomy" id="9407"/>
    <lineage>
        <taxon>Eukaryota</taxon>
        <taxon>Metazoa</taxon>
        <taxon>Chordata</taxon>
        <taxon>Craniata</taxon>
        <taxon>Vertebrata</taxon>
        <taxon>Euteleostomi</taxon>
        <taxon>Mammalia</taxon>
        <taxon>Eutheria</taxon>
        <taxon>Laurasiatheria</taxon>
        <taxon>Chiroptera</taxon>
        <taxon>Yinpterochiroptera</taxon>
        <taxon>Pteropodoidea</taxon>
        <taxon>Pteropodidae</taxon>
        <taxon>Rousettinae</taxon>
        <taxon>Rousettus</taxon>
    </lineage>
</organism>
<keyword evidence="4" id="KW-0175">Coiled coil</keyword>
<feature type="compositionally biased region" description="Basic and acidic residues" evidence="5">
    <location>
        <begin position="462"/>
        <end position="482"/>
    </location>
</feature>
<evidence type="ECO:0000256" key="3">
    <source>
        <dbReference type="ARBA" id="ARBA00023288"/>
    </source>
</evidence>
<dbReference type="CDD" id="cd00154">
    <property type="entry name" value="Rab"/>
    <property type="match status" value="1"/>
</dbReference>
<evidence type="ECO:0000256" key="2">
    <source>
        <dbReference type="ARBA" id="ARBA00023134"/>
    </source>
</evidence>